<keyword evidence="1" id="KW-1133">Transmembrane helix</keyword>
<evidence type="ECO:0000256" key="1">
    <source>
        <dbReference type="SAM" id="Phobius"/>
    </source>
</evidence>
<gene>
    <name evidence="2" type="ORF">METZ01_LOCUS353687</name>
</gene>
<feature type="non-terminal residue" evidence="2">
    <location>
        <position position="1"/>
    </location>
</feature>
<dbReference type="AlphaFoldDB" id="A0A382RT24"/>
<evidence type="ECO:0008006" key="3">
    <source>
        <dbReference type="Google" id="ProtNLM"/>
    </source>
</evidence>
<feature type="transmembrane region" description="Helical" evidence="1">
    <location>
        <begin position="122"/>
        <end position="139"/>
    </location>
</feature>
<feature type="transmembrane region" description="Helical" evidence="1">
    <location>
        <begin position="151"/>
        <end position="171"/>
    </location>
</feature>
<feature type="transmembrane region" description="Helical" evidence="1">
    <location>
        <begin position="70"/>
        <end position="89"/>
    </location>
</feature>
<accession>A0A382RT24</accession>
<proteinExistence type="predicted"/>
<feature type="non-terminal residue" evidence="2">
    <location>
        <position position="318"/>
    </location>
</feature>
<protein>
    <recommendedName>
        <fullName evidence="3">Membrane protein 6-pyruvoyl-tetrahydropterin synthase-related domain-containing protein</fullName>
    </recommendedName>
</protein>
<feature type="transmembrane region" description="Helical" evidence="1">
    <location>
        <begin position="45"/>
        <end position="64"/>
    </location>
</feature>
<sequence length="318" mass="34120">FLRDELLPRFRLSGWAPDWYAGFPAYHFYMVVPMLAIVAINVGLVAPLSVVVALAAAAGAVALISRRPRGWVPGLWGTGAVVVLALPVHYGVAFKLVTVAGLVAMPVAGWALGYLAGLPPPGPALTGAATLAFVFDRSFNIMGGNLMSTMAGEFAFALAVSTCLVYLGLLVRGIETGRGRGWAAVLLALTGLCHLLVAFFALLATAVALILRPGRGTLRWAATMGATAGLSSAFWLLPFWWRSDHLNDMAWDKLIWFRSYLWDRDRMAADFLTNDPPLQPVIIAAVVGTLLSILFRRRLGLILALCALVLGLAFIHLP</sequence>
<dbReference type="EMBL" id="UINC01123989">
    <property type="protein sequence ID" value="SVD00833.1"/>
    <property type="molecule type" value="Genomic_DNA"/>
</dbReference>
<feature type="transmembrane region" description="Helical" evidence="1">
    <location>
        <begin position="218"/>
        <end position="241"/>
    </location>
</feature>
<feature type="transmembrane region" description="Helical" evidence="1">
    <location>
        <begin position="183"/>
        <end position="211"/>
    </location>
</feature>
<reference evidence="2" key="1">
    <citation type="submission" date="2018-05" db="EMBL/GenBank/DDBJ databases">
        <authorList>
            <person name="Lanie J.A."/>
            <person name="Ng W.-L."/>
            <person name="Kazmierczak K.M."/>
            <person name="Andrzejewski T.M."/>
            <person name="Davidsen T.M."/>
            <person name="Wayne K.J."/>
            <person name="Tettelin H."/>
            <person name="Glass J.I."/>
            <person name="Rusch D."/>
            <person name="Podicherti R."/>
            <person name="Tsui H.-C.T."/>
            <person name="Winkler M.E."/>
        </authorList>
    </citation>
    <scope>NUCLEOTIDE SEQUENCE</scope>
</reference>
<name>A0A382RT24_9ZZZZ</name>
<keyword evidence="1" id="KW-0472">Membrane</keyword>
<evidence type="ECO:0000313" key="2">
    <source>
        <dbReference type="EMBL" id="SVD00833.1"/>
    </source>
</evidence>
<keyword evidence="1" id="KW-0812">Transmembrane</keyword>
<organism evidence="2">
    <name type="scientific">marine metagenome</name>
    <dbReference type="NCBI Taxonomy" id="408172"/>
    <lineage>
        <taxon>unclassified sequences</taxon>
        <taxon>metagenomes</taxon>
        <taxon>ecological metagenomes</taxon>
    </lineage>
</organism>
<feature type="transmembrane region" description="Helical" evidence="1">
    <location>
        <begin position="277"/>
        <end position="295"/>
    </location>
</feature>
<feature type="transmembrane region" description="Helical" evidence="1">
    <location>
        <begin position="300"/>
        <end position="317"/>
    </location>
</feature>